<name>A0A1B7MGK2_9AGAM</name>
<evidence type="ECO:0000256" key="3">
    <source>
        <dbReference type="ARBA" id="ARBA00022737"/>
    </source>
</evidence>
<evidence type="ECO:0000259" key="5">
    <source>
        <dbReference type="Pfam" id="PF22646"/>
    </source>
</evidence>
<dbReference type="PANTHER" id="PTHR12097">
    <property type="entry name" value="SPLICING FACTOR 3B, SUBUNIT 1-RELATED"/>
    <property type="match status" value="1"/>
</dbReference>
<evidence type="ECO:0000256" key="2">
    <source>
        <dbReference type="ARBA" id="ARBA00022664"/>
    </source>
</evidence>
<dbReference type="Pfam" id="PF22646">
    <property type="entry name" value="PPP2R1A-like_HEAT"/>
    <property type="match status" value="1"/>
</dbReference>
<dbReference type="OrthoDB" id="10634917at2759"/>
<dbReference type="GO" id="GO:0000245">
    <property type="term" value="P:spliceosomal complex assembly"/>
    <property type="evidence" value="ECO:0007669"/>
    <property type="project" value="InterPro"/>
</dbReference>
<dbReference type="InterPro" id="IPR038737">
    <property type="entry name" value="SF3b_su1-like"/>
</dbReference>
<dbReference type="InParanoid" id="A0A1B7MGK2"/>
<dbReference type="AlphaFoldDB" id="A0A1B7MGK2"/>
<protein>
    <recommendedName>
        <fullName evidence="5">Phosphatase PP2A regulatory subunit A/Splicing factor 3B subunit 1-like HEAT repeat domain-containing protein</fullName>
    </recommendedName>
</protein>
<keyword evidence="2" id="KW-0507">mRNA processing</keyword>
<dbReference type="EMBL" id="KV449274">
    <property type="protein sequence ID" value="OAX31718.1"/>
    <property type="molecule type" value="Genomic_DNA"/>
</dbReference>
<evidence type="ECO:0000313" key="7">
    <source>
        <dbReference type="Proteomes" id="UP000092154"/>
    </source>
</evidence>
<organism evidence="6 7">
    <name type="scientific">Rhizopogon vinicolor AM-OR11-026</name>
    <dbReference type="NCBI Taxonomy" id="1314800"/>
    <lineage>
        <taxon>Eukaryota</taxon>
        <taxon>Fungi</taxon>
        <taxon>Dikarya</taxon>
        <taxon>Basidiomycota</taxon>
        <taxon>Agaricomycotina</taxon>
        <taxon>Agaricomycetes</taxon>
        <taxon>Agaricomycetidae</taxon>
        <taxon>Boletales</taxon>
        <taxon>Suillineae</taxon>
        <taxon>Rhizopogonaceae</taxon>
        <taxon>Rhizopogon</taxon>
    </lineage>
</organism>
<dbReference type="InterPro" id="IPR054573">
    <property type="entry name" value="PP2A/SF3B1-like_HEAT"/>
</dbReference>
<comment type="subcellular location">
    <subcellularLocation>
        <location evidence="1">Nucleus</location>
    </subcellularLocation>
</comment>
<dbReference type="GO" id="GO:0005634">
    <property type="term" value="C:nucleus"/>
    <property type="evidence" value="ECO:0007669"/>
    <property type="project" value="UniProtKB-SubCell"/>
</dbReference>
<dbReference type="GO" id="GO:0003729">
    <property type="term" value="F:mRNA binding"/>
    <property type="evidence" value="ECO:0007669"/>
    <property type="project" value="InterPro"/>
</dbReference>
<feature type="domain" description="Phosphatase PP2A regulatory subunit A/Splicing factor 3B subunit 1-like HEAT repeat" evidence="5">
    <location>
        <begin position="14"/>
        <end position="70"/>
    </location>
</feature>
<evidence type="ECO:0000256" key="1">
    <source>
        <dbReference type="ARBA" id="ARBA00004123"/>
    </source>
</evidence>
<proteinExistence type="predicted"/>
<dbReference type="Proteomes" id="UP000092154">
    <property type="component" value="Unassembled WGS sequence"/>
</dbReference>
<gene>
    <name evidence="6" type="ORF">K503DRAFT_870513</name>
</gene>
<keyword evidence="3" id="KW-0677">Repeat</keyword>
<evidence type="ECO:0000256" key="4">
    <source>
        <dbReference type="ARBA" id="ARBA00023242"/>
    </source>
</evidence>
<accession>A0A1B7MGK2</accession>
<keyword evidence="4" id="KW-0539">Nucleus</keyword>
<dbReference type="STRING" id="1314800.A0A1B7MGK2"/>
<reference evidence="6 7" key="1">
    <citation type="submission" date="2016-06" db="EMBL/GenBank/DDBJ databases">
        <title>Comparative genomics of the ectomycorrhizal sister species Rhizopogon vinicolor and Rhizopogon vesiculosus (Basidiomycota: Boletales) reveals a divergence of the mating type B locus.</title>
        <authorList>
            <consortium name="DOE Joint Genome Institute"/>
            <person name="Mujic A.B."/>
            <person name="Kuo A."/>
            <person name="Tritt A."/>
            <person name="Lipzen A."/>
            <person name="Chen C."/>
            <person name="Johnson J."/>
            <person name="Sharma A."/>
            <person name="Barry K."/>
            <person name="Grigoriev I.V."/>
            <person name="Spatafora J.W."/>
        </authorList>
    </citation>
    <scope>NUCLEOTIDE SEQUENCE [LARGE SCALE GENOMIC DNA]</scope>
    <source>
        <strain evidence="6 7">AM-OR11-026</strain>
    </source>
</reference>
<evidence type="ECO:0000313" key="6">
    <source>
        <dbReference type="EMBL" id="OAX31718.1"/>
    </source>
</evidence>
<keyword evidence="7" id="KW-1185">Reference proteome</keyword>
<sequence length="238" mass="25764">MTYPPVDSFGYITKSLGLQDVLSILLTNLRVQERQSRVCSMVAIAIAIVAETCGPFTCIPAILNEYWTSELKSVYHYDSVVTRIEDALTDCGLVHCQTASVIVKAVKHIILGVIGMQHASSSPATSPVPSTQPTTRLIESALPAPTSTPPFLSTPLRNFSVDFDTPLYANESCQPSSSIIKVHTPAKAHTQHEYAERASTNCRLESSLTSAPTLYSEGPTSLAVAACTQTHARYSHIR</sequence>